<dbReference type="Proteomes" id="UP000266861">
    <property type="component" value="Unassembled WGS sequence"/>
</dbReference>
<proteinExistence type="predicted"/>
<organism evidence="1 2">
    <name type="scientific">Diversispora epigaea</name>
    <dbReference type="NCBI Taxonomy" id="1348612"/>
    <lineage>
        <taxon>Eukaryota</taxon>
        <taxon>Fungi</taxon>
        <taxon>Fungi incertae sedis</taxon>
        <taxon>Mucoromycota</taxon>
        <taxon>Glomeromycotina</taxon>
        <taxon>Glomeromycetes</taxon>
        <taxon>Diversisporales</taxon>
        <taxon>Diversisporaceae</taxon>
        <taxon>Diversispora</taxon>
    </lineage>
</organism>
<dbReference type="EMBL" id="PQFF01000577">
    <property type="protein sequence ID" value="RHZ44380.1"/>
    <property type="molecule type" value="Genomic_DNA"/>
</dbReference>
<comment type="caution">
    <text evidence="1">The sequence shown here is derived from an EMBL/GenBank/DDBJ whole genome shotgun (WGS) entry which is preliminary data.</text>
</comment>
<evidence type="ECO:0000313" key="1">
    <source>
        <dbReference type="EMBL" id="RHZ44380.1"/>
    </source>
</evidence>
<reference evidence="1 2" key="1">
    <citation type="submission" date="2018-08" db="EMBL/GenBank/DDBJ databases">
        <title>Genome and evolution of the arbuscular mycorrhizal fungus Diversispora epigaea (formerly Glomus versiforme) and its bacterial endosymbionts.</title>
        <authorList>
            <person name="Sun X."/>
            <person name="Fei Z."/>
            <person name="Harrison M."/>
        </authorList>
    </citation>
    <scope>NUCLEOTIDE SEQUENCE [LARGE SCALE GENOMIC DNA]</scope>
    <source>
        <strain evidence="1 2">IT104</strain>
    </source>
</reference>
<accession>A0A397G8H6</accession>
<gene>
    <name evidence="1" type="ORF">Glove_735g5</name>
</gene>
<dbReference type="OrthoDB" id="2440340at2759"/>
<keyword evidence="2" id="KW-1185">Reference proteome</keyword>
<protein>
    <submittedName>
        <fullName evidence="1">Uncharacterized protein</fullName>
    </submittedName>
</protein>
<sequence>MTEIFFNLDKKTIKPHLNEIDGQIDLTELSNTIQTSSFDTEDSSEKIMKNVSIDLKSQTESTSDSSDTTLKNKMTKILRHLQLLYPLSALPIKNCHKMVFPLGRNIKDVLYMYMSKLEYEQPAHSFIVDTSDDDIKNLFTKEE</sequence>
<name>A0A397G8H6_9GLOM</name>
<evidence type="ECO:0000313" key="2">
    <source>
        <dbReference type="Proteomes" id="UP000266861"/>
    </source>
</evidence>
<dbReference type="AlphaFoldDB" id="A0A397G8H6"/>